<accession>A0A4U9RAC2</accession>
<gene>
    <name evidence="1" type="ORF">NCTC503_01263</name>
</gene>
<dbReference type="OrthoDB" id="1953893at2"/>
<sequence>MKSNKRIFKTIDGLELLVINRKSAVIFEIRNNHEENNFDFHLRFNSDTFKYLFEYLEEVSNKSWSNINPKEADSLGADYEEYYDRQFDNNGYLSIRKNQLQIERPVLESNKLYQFNKRKMESFLYDFRKVLMF</sequence>
<dbReference type="KEGG" id="hhw:NCTC503_01263"/>
<proteinExistence type="predicted"/>
<dbReference type="Proteomes" id="UP000308489">
    <property type="component" value="Chromosome 1"/>
</dbReference>
<reference evidence="1 2" key="1">
    <citation type="submission" date="2019-05" db="EMBL/GenBank/DDBJ databases">
        <authorList>
            <consortium name="Pathogen Informatics"/>
        </authorList>
    </citation>
    <scope>NUCLEOTIDE SEQUENCE [LARGE SCALE GENOMIC DNA]</scope>
    <source>
        <strain evidence="1 2">NCTC503</strain>
    </source>
</reference>
<evidence type="ECO:0000313" key="2">
    <source>
        <dbReference type="Proteomes" id="UP000308489"/>
    </source>
</evidence>
<evidence type="ECO:0000313" key="1">
    <source>
        <dbReference type="EMBL" id="VTQ88582.1"/>
    </source>
</evidence>
<dbReference type="RefSeq" id="WP_138209937.1">
    <property type="nucleotide sequence ID" value="NZ_CBCRUQ010000020.1"/>
</dbReference>
<organism evidence="1 2">
    <name type="scientific">Hathewaya histolytica</name>
    <name type="common">Clostridium histolyticum</name>
    <dbReference type="NCBI Taxonomy" id="1498"/>
    <lineage>
        <taxon>Bacteria</taxon>
        <taxon>Bacillati</taxon>
        <taxon>Bacillota</taxon>
        <taxon>Clostridia</taxon>
        <taxon>Eubacteriales</taxon>
        <taxon>Clostridiaceae</taxon>
        <taxon>Hathewaya</taxon>
    </lineage>
</organism>
<dbReference type="AlphaFoldDB" id="A0A4U9RAC2"/>
<name>A0A4U9RAC2_HATHI</name>
<protein>
    <submittedName>
        <fullName evidence="1">Uncharacterized protein</fullName>
    </submittedName>
</protein>
<dbReference type="EMBL" id="LR590481">
    <property type="protein sequence ID" value="VTQ88582.1"/>
    <property type="molecule type" value="Genomic_DNA"/>
</dbReference>
<keyword evidence="2" id="KW-1185">Reference proteome</keyword>